<dbReference type="AlphaFoldDB" id="A0A2I0AJA0"/>
<dbReference type="SUPFAM" id="SSF51735">
    <property type="entry name" value="NAD(P)-binding Rossmann-fold domains"/>
    <property type="match status" value="1"/>
</dbReference>
<evidence type="ECO:0000313" key="3">
    <source>
        <dbReference type="Proteomes" id="UP000236161"/>
    </source>
</evidence>
<dbReference type="Pfam" id="PF13460">
    <property type="entry name" value="NAD_binding_10"/>
    <property type="match status" value="1"/>
</dbReference>
<dbReference type="InterPro" id="IPR036291">
    <property type="entry name" value="NAD(P)-bd_dom_sf"/>
</dbReference>
<proteinExistence type="predicted"/>
<sequence length="272" mass="29966">MHAMASSWSSTRCPNSSMAVVDLYSSPFFFCRTVLPPLCFSSVALSLRPRPPPPSSSLLFCQSSKKNDSGFIDRILDYIEGGPKLRKWYGASELLPNGVKDVEDDEAPETDEIRDAVLVTNGESEIGQMVILSLILKRTRVKALVKDKKASVDAFGTYLESLAGDLSDRFFLSKALRGVRSIISPANVGYFHDAGRMKGVQHVVLLSQLDVYRSSGGFQAIMNNKVQKLAERDEEVITSSGIPYTIVRAGLLQDTPGGRDGFCFDELFHTWS</sequence>
<dbReference type="OrthoDB" id="2019800at2759"/>
<dbReference type="InterPro" id="IPR016040">
    <property type="entry name" value="NAD(P)-bd_dom"/>
</dbReference>
<reference evidence="2 3" key="1">
    <citation type="journal article" date="2017" name="Nature">
        <title>The Apostasia genome and the evolution of orchids.</title>
        <authorList>
            <person name="Zhang G.Q."/>
            <person name="Liu K.W."/>
            <person name="Li Z."/>
            <person name="Lohaus R."/>
            <person name="Hsiao Y.Y."/>
            <person name="Niu S.C."/>
            <person name="Wang J.Y."/>
            <person name="Lin Y.C."/>
            <person name="Xu Q."/>
            <person name="Chen L.J."/>
            <person name="Yoshida K."/>
            <person name="Fujiwara S."/>
            <person name="Wang Z.W."/>
            <person name="Zhang Y.Q."/>
            <person name="Mitsuda N."/>
            <person name="Wang M."/>
            <person name="Liu G.H."/>
            <person name="Pecoraro L."/>
            <person name="Huang H.X."/>
            <person name="Xiao X.J."/>
            <person name="Lin M."/>
            <person name="Wu X.Y."/>
            <person name="Wu W.L."/>
            <person name="Chen Y.Y."/>
            <person name="Chang S.B."/>
            <person name="Sakamoto S."/>
            <person name="Ohme-Takagi M."/>
            <person name="Yagi M."/>
            <person name="Zeng S.J."/>
            <person name="Shen C.Y."/>
            <person name="Yeh C.M."/>
            <person name="Luo Y.B."/>
            <person name="Tsai W.C."/>
            <person name="Van de Peer Y."/>
            <person name="Liu Z.J."/>
        </authorList>
    </citation>
    <scope>NUCLEOTIDE SEQUENCE [LARGE SCALE GENOMIC DNA]</scope>
    <source>
        <strain evidence="3">cv. Shenzhen</strain>
        <tissue evidence="2">Stem</tissue>
    </source>
</reference>
<dbReference type="Proteomes" id="UP000236161">
    <property type="component" value="Unassembled WGS sequence"/>
</dbReference>
<dbReference type="PANTHER" id="PTHR47869:SF2">
    <property type="entry name" value="OS03G0410700 PROTEIN"/>
    <property type="match status" value="1"/>
</dbReference>
<keyword evidence="3" id="KW-1185">Reference proteome</keyword>
<protein>
    <recommendedName>
        <fullName evidence="1">NAD(P)-binding domain-containing protein</fullName>
    </recommendedName>
</protein>
<accession>A0A2I0AJA0</accession>
<dbReference type="GO" id="GO:0009507">
    <property type="term" value="C:chloroplast"/>
    <property type="evidence" value="ECO:0007669"/>
    <property type="project" value="TreeGrafter"/>
</dbReference>
<dbReference type="Gene3D" id="3.40.50.720">
    <property type="entry name" value="NAD(P)-binding Rossmann-like Domain"/>
    <property type="match status" value="1"/>
</dbReference>
<organism evidence="2 3">
    <name type="scientific">Apostasia shenzhenica</name>
    <dbReference type="NCBI Taxonomy" id="1088818"/>
    <lineage>
        <taxon>Eukaryota</taxon>
        <taxon>Viridiplantae</taxon>
        <taxon>Streptophyta</taxon>
        <taxon>Embryophyta</taxon>
        <taxon>Tracheophyta</taxon>
        <taxon>Spermatophyta</taxon>
        <taxon>Magnoliopsida</taxon>
        <taxon>Liliopsida</taxon>
        <taxon>Asparagales</taxon>
        <taxon>Orchidaceae</taxon>
        <taxon>Apostasioideae</taxon>
        <taxon>Apostasia</taxon>
    </lineage>
</organism>
<evidence type="ECO:0000259" key="1">
    <source>
        <dbReference type="Pfam" id="PF13460"/>
    </source>
</evidence>
<name>A0A2I0AJA0_9ASPA</name>
<dbReference type="PANTHER" id="PTHR47869">
    <property type="entry name" value="OS03G0410700 PROTEIN"/>
    <property type="match status" value="1"/>
</dbReference>
<feature type="domain" description="NAD(P)-binding" evidence="1">
    <location>
        <begin position="125"/>
        <end position="259"/>
    </location>
</feature>
<dbReference type="EMBL" id="KZ451979">
    <property type="protein sequence ID" value="PKA55618.1"/>
    <property type="molecule type" value="Genomic_DNA"/>
</dbReference>
<gene>
    <name evidence="2" type="ORF">AXF42_Ash006820</name>
</gene>
<evidence type="ECO:0000313" key="2">
    <source>
        <dbReference type="EMBL" id="PKA55618.1"/>
    </source>
</evidence>
<dbReference type="STRING" id="1088818.A0A2I0AJA0"/>